<dbReference type="EMBL" id="PFEU01000028">
    <property type="protein sequence ID" value="PJE76359.1"/>
    <property type="molecule type" value="Genomic_DNA"/>
</dbReference>
<comment type="caution">
    <text evidence="2">The sequence shown here is derived from an EMBL/GenBank/DDBJ whole genome shotgun (WGS) entry which is preliminary data.</text>
</comment>
<dbReference type="PANTHER" id="PTHR38011:SF11">
    <property type="entry name" value="2,5-DIAMINO-6-RIBOSYLAMINO-4(3H)-PYRIMIDINONE 5'-PHOSPHATE REDUCTASE"/>
    <property type="match status" value="1"/>
</dbReference>
<sequence length="166" mass="18325">MNVWLIAAVSADGKIAETSEQSSLDWTSKEDTRFFIDKTKEAGVVIMGRKTFDTIGKPLKGRRIIVMTRQSDLAFVGEGVEYSTLQPEDLLRQLATQGVETVALAGGSSVYSHFLQANLVTDVYLTVEPILFGAGIPLASGFDRIQMRLEDLTKLNDQSVLLHYKI</sequence>
<protein>
    <submittedName>
        <fullName evidence="2">Dihydrofolate reductase</fullName>
    </submittedName>
</protein>
<dbReference type="Pfam" id="PF00186">
    <property type="entry name" value="DHFR_1"/>
    <property type="match status" value="1"/>
</dbReference>
<dbReference type="PRINTS" id="PR00070">
    <property type="entry name" value="DHFR"/>
</dbReference>
<dbReference type="InterPro" id="IPR050765">
    <property type="entry name" value="Riboflavin_Biosynth_HTPR"/>
</dbReference>
<name>A0A2M8LG02_9BACT</name>
<evidence type="ECO:0000313" key="3">
    <source>
        <dbReference type="Proteomes" id="UP000231436"/>
    </source>
</evidence>
<dbReference type="PROSITE" id="PS51330">
    <property type="entry name" value="DHFR_2"/>
    <property type="match status" value="1"/>
</dbReference>
<dbReference type="GO" id="GO:0046654">
    <property type="term" value="P:tetrahydrofolate biosynthetic process"/>
    <property type="evidence" value="ECO:0007669"/>
    <property type="project" value="InterPro"/>
</dbReference>
<evidence type="ECO:0000259" key="1">
    <source>
        <dbReference type="PROSITE" id="PS51330"/>
    </source>
</evidence>
<dbReference type="PANTHER" id="PTHR38011">
    <property type="entry name" value="DIHYDROFOLATE REDUCTASE FAMILY PROTEIN (AFU_ORTHOLOGUE AFUA_8G06820)"/>
    <property type="match status" value="1"/>
</dbReference>
<dbReference type="AlphaFoldDB" id="A0A2M8LG02"/>
<dbReference type="CDD" id="cd00209">
    <property type="entry name" value="DHFR"/>
    <property type="match status" value="1"/>
</dbReference>
<proteinExistence type="predicted"/>
<dbReference type="InterPro" id="IPR001796">
    <property type="entry name" value="DHFR_dom"/>
</dbReference>
<dbReference type="Proteomes" id="UP000231436">
    <property type="component" value="Unassembled WGS sequence"/>
</dbReference>
<evidence type="ECO:0000313" key="2">
    <source>
        <dbReference type="EMBL" id="PJE76359.1"/>
    </source>
</evidence>
<reference evidence="3" key="1">
    <citation type="submission" date="2017-09" db="EMBL/GenBank/DDBJ databases">
        <title>Depth-based differentiation of microbial function through sediment-hosted aquifers and enrichment of novel symbionts in the deep terrestrial subsurface.</title>
        <authorList>
            <person name="Probst A.J."/>
            <person name="Ladd B."/>
            <person name="Jarett J.K."/>
            <person name="Geller-Mcgrath D.E."/>
            <person name="Sieber C.M.K."/>
            <person name="Emerson J.B."/>
            <person name="Anantharaman K."/>
            <person name="Thomas B.C."/>
            <person name="Malmstrom R."/>
            <person name="Stieglmeier M."/>
            <person name="Klingl A."/>
            <person name="Woyke T."/>
            <person name="Ryan C.M."/>
            <person name="Banfield J.F."/>
        </authorList>
    </citation>
    <scope>NUCLEOTIDE SEQUENCE [LARGE SCALE GENOMIC DNA]</scope>
</reference>
<dbReference type="SUPFAM" id="SSF53597">
    <property type="entry name" value="Dihydrofolate reductase-like"/>
    <property type="match status" value="1"/>
</dbReference>
<gene>
    <name evidence="2" type="ORF">COV05_04970</name>
</gene>
<dbReference type="GO" id="GO:0004146">
    <property type="term" value="F:dihydrofolate reductase activity"/>
    <property type="evidence" value="ECO:0007669"/>
    <property type="project" value="InterPro"/>
</dbReference>
<accession>A0A2M8LG02</accession>
<dbReference type="InterPro" id="IPR024072">
    <property type="entry name" value="DHFR-like_dom_sf"/>
</dbReference>
<dbReference type="Gene3D" id="3.40.430.10">
    <property type="entry name" value="Dihydrofolate Reductase, subunit A"/>
    <property type="match status" value="1"/>
</dbReference>
<feature type="domain" description="DHFR" evidence="1">
    <location>
        <begin position="1"/>
        <end position="166"/>
    </location>
</feature>
<organism evidence="2 3">
    <name type="scientific">Candidatus Uhrbacteria bacterium CG10_big_fil_rev_8_21_14_0_10_48_16</name>
    <dbReference type="NCBI Taxonomy" id="1975038"/>
    <lineage>
        <taxon>Bacteria</taxon>
        <taxon>Candidatus Uhriibacteriota</taxon>
    </lineage>
</organism>